<dbReference type="Gene3D" id="3.30.420.40">
    <property type="match status" value="2"/>
</dbReference>
<dbReference type="GO" id="GO:0005737">
    <property type="term" value="C:cytoplasm"/>
    <property type="evidence" value="ECO:0007669"/>
    <property type="project" value="UniProtKB-SubCell"/>
</dbReference>
<keyword evidence="6" id="KW-0963">Cytoplasm</keyword>
<dbReference type="KEGG" id="glt:GlitD10_0261"/>
<keyword evidence="6" id="KW-0460">Magnesium</keyword>
<reference evidence="8 9" key="1">
    <citation type="submission" date="2016-10" db="EMBL/GenBank/DDBJ databases">
        <title>Description of Gloeomargarita lithophora gen. nov., sp. nov., a thylakoid-bearing basal-branching cyanobacterium with intracellular carbonates, and proposal for Gloeomargaritales ord. nov.</title>
        <authorList>
            <person name="Moreira D."/>
            <person name="Tavera R."/>
            <person name="Benzerara K."/>
            <person name="Skouri-Panet F."/>
            <person name="Couradeau E."/>
            <person name="Gerard E."/>
            <person name="Loussert C."/>
            <person name="Novelo E."/>
            <person name="Zivanovic Y."/>
            <person name="Lopez-Garcia P."/>
        </authorList>
    </citation>
    <scope>NUCLEOTIDE SEQUENCE [LARGE SCALE GENOMIC DNA]</scope>
    <source>
        <strain evidence="8 9">D10</strain>
    </source>
</reference>
<protein>
    <recommendedName>
        <fullName evidence="6">Acetate kinase</fullName>
        <ecNumber evidence="6">2.7.2.1</ecNumber>
    </recommendedName>
    <alternativeName>
        <fullName evidence="6">Acetokinase</fullName>
    </alternativeName>
</protein>
<organism evidence="8 9">
    <name type="scientific">Gloeomargarita lithophora Alchichica-D10</name>
    <dbReference type="NCBI Taxonomy" id="1188229"/>
    <lineage>
        <taxon>Bacteria</taxon>
        <taxon>Bacillati</taxon>
        <taxon>Cyanobacteriota</taxon>
        <taxon>Cyanophyceae</taxon>
        <taxon>Gloeomargaritales</taxon>
        <taxon>Gloeomargaritaceae</taxon>
        <taxon>Gloeomargarita</taxon>
    </lineage>
</organism>
<dbReference type="EC" id="2.7.2.1" evidence="6"/>
<dbReference type="InterPro" id="IPR004372">
    <property type="entry name" value="Ac/propionate_kinase"/>
</dbReference>
<evidence type="ECO:0000256" key="7">
    <source>
        <dbReference type="RuleBase" id="RU003835"/>
    </source>
</evidence>
<evidence type="ECO:0000313" key="9">
    <source>
        <dbReference type="Proteomes" id="UP000180235"/>
    </source>
</evidence>
<dbReference type="SUPFAM" id="SSF53067">
    <property type="entry name" value="Actin-like ATPase domain"/>
    <property type="match status" value="2"/>
</dbReference>
<keyword evidence="3 6" id="KW-0547">Nucleotide-binding</keyword>
<feature type="binding site" evidence="6">
    <location>
        <begin position="217"/>
        <end position="221"/>
    </location>
    <ligand>
        <name>ATP</name>
        <dbReference type="ChEBI" id="CHEBI:30616"/>
    </ligand>
</feature>
<dbReference type="GO" id="GO:0008776">
    <property type="term" value="F:acetate kinase activity"/>
    <property type="evidence" value="ECO:0007669"/>
    <property type="project" value="UniProtKB-UniRule"/>
</dbReference>
<keyword evidence="2 6" id="KW-0808">Transferase</keyword>
<accession>A0A1J0A9E5</accession>
<dbReference type="NCBIfam" id="TIGR00016">
    <property type="entry name" value="ackA"/>
    <property type="match status" value="1"/>
</dbReference>
<dbReference type="PANTHER" id="PTHR21060">
    <property type="entry name" value="ACETATE KINASE"/>
    <property type="match status" value="1"/>
</dbReference>
<comment type="subunit">
    <text evidence="6">Homodimer.</text>
</comment>
<dbReference type="PROSITE" id="PS01075">
    <property type="entry name" value="ACETATE_KINASE_1"/>
    <property type="match status" value="1"/>
</dbReference>
<feature type="binding site" evidence="6">
    <location>
        <position position="10"/>
    </location>
    <ligand>
        <name>Mg(2+)</name>
        <dbReference type="ChEBI" id="CHEBI:18420"/>
    </ligand>
</feature>
<keyword evidence="4 6" id="KW-0418">Kinase</keyword>
<comment type="cofactor">
    <cofactor evidence="6">
        <name>Mg(2+)</name>
        <dbReference type="ChEBI" id="CHEBI:18420"/>
    </cofactor>
    <cofactor evidence="6">
        <name>Mn(2+)</name>
        <dbReference type="ChEBI" id="CHEBI:29035"/>
    </cofactor>
    <text evidence="6">Mg(2+). Can also accept Mn(2+).</text>
</comment>
<dbReference type="GO" id="GO:0005524">
    <property type="term" value="F:ATP binding"/>
    <property type="evidence" value="ECO:0007669"/>
    <property type="project" value="UniProtKB-KW"/>
</dbReference>
<evidence type="ECO:0000256" key="5">
    <source>
        <dbReference type="ARBA" id="ARBA00022840"/>
    </source>
</evidence>
<dbReference type="PROSITE" id="PS01076">
    <property type="entry name" value="ACETATE_KINASE_2"/>
    <property type="match status" value="1"/>
</dbReference>
<dbReference type="PANTHER" id="PTHR21060:SF15">
    <property type="entry name" value="ACETATE KINASE-RELATED"/>
    <property type="match status" value="1"/>
</dbReference>
<dbReference type="PIRSF" id="PIRSF000722">
    <property type="entry name" value="Acetate_prop_kin"/>
    <property type="match status" value="1"/>
</dbReference>
<evidence type="ECO:0000256" key="4">
    <source>
        <dbReference type="ARBA" id="ARBA00022777"/>
    </source>
</evidence>
<evidence type="ECO:0000256" key="6">
    <source>
        <dbReference type="HAMAP-Rule" id="MF_00020"/>
    </source>
</evidence>
<comment type="catalytic activity">
    <reaction evidence="6">
        <text>acetate + ATP = acetyl phosphate + ADP</text>
        <dbReference type="Rhea" id="RHEA:11352"/>
        <dbReference type="ChEBI" id="CHEBI:22191"/>
        <dbReference type="ChEBI" id="CHEBI:30089"/>
        <dbReference type="ChEBI" id="CHEBI:30616"/>
        <dbReference type="ChEBI" id="CHEBI:456216"/>
        <dbReference type="EC" id="2.7.2.1"/>
    </reaction>
</comment>
<comment type="function">
    <text evidence="6">Catalyzes the formation of acetyl phosphate from acetate and ATP. Can also catalyze the reverse reaction.</text>
</comment>
<dbReference type="HAMAP" id="MF_00020">
    <property type="entry name" value="Acetate_kinase"/>
    <property type="match status" value="1"/>
</dbReference>
<dbReference type="InterPro" id="IPR023865">
    <property type="entry name" value="Aliphatic_acid_kinase_CS"/>
</dbReference>
<feature type="site" description="Transition state stabilizer" evidence="6">
    <location>
        <position position="189"/>
    </location>
</feature>
<dbReference type="InterPro" id="IPR043129">
    <property type="entry name" value="ATPase_NBD"/>
</dbReference>
<feature type="site" description="Transition state stabilizer" evidence="6">
    <location>
        <position position="250"/>
    </location>
</feature>
<keyword evidence="9" id="KW-1185">Reference proteome</keyword>
<proteinExistence type="inferred from homology"/>
<dbReference type="CDD" id="cd24010">
    <property type="entry name" value="ASKHA_NBD_AcK_PK"/>
    <property type="match status" value="1"/>
</dbReference>
<evidence type="ECO:0000313" key="8">
    <source>
        <dbReference type="EMBL" id="APB32562.1"/>
    </source>
</evidence>
<gene>
    <name evidence="6 8" type="primary">ackA</name>
    <name evidence="8" type="ORF">GlitD10_0261</name>
</gene>
<keyword evidence="5 6" id="KW-0067">ATP-binding</keyword>
<dbReference type="STRING" id="1188229.GlitD10_0261"/>
<keyword evidence="6" id="KW-0479">Metal-binding</keyword>
<feature type="binding site" evidence="6">
    <location>
        <position position="101"/>
    </location>
    <ligand>
        <name>substrate</name>
    </ligand>
</feature>
<dbReference type="RefSeq" id="WP_071453286.1">
    <property type="nucleotide sequence ID" value="NZ_CP017675.1"/>
</dbReference>
<comment type="similarity">
    <text evidence="1 6 7">Belongs to the acetokinase family.</text>
</comment>
<dbReference type="InterPro" id="IPR000890">
    <property type="entry name" value="Aliphatic_acid_kin_short-chain"/>
</dbReference>
<sequence length="407" mass="44717">MKSVYILVLNAGSSSQKSCLYQLPLLSLPEHPPAPLWQAHIDWGKTAGIAVVKIKAKNQIQTQEIPLISRPEVMRYVLHTLVSGEFQVIENFNQVTIAGHRIVHGGMKYHLPTVITPQVQEDIRDLIPLAPAHHPAHLEGIKVLSELLPHCRQIAVFDTAFHHDMPLAAQVYPIPYPWYEKGIRRYGFHGINHEYCAQRAAQLLQQPLDSLKLISCHLGNGASLCAIAGGKSVDTTMGFTPLEGVMMGSRSGSIDPGILLHWLRNEGLNGDQINHLLNQESGLKGVSQLSGDMRQILSAREQGHPGAKLAFDVYIHRLAQSVGAMLASLGGCDALIFTGGVGENATPVRAELCKNLRFLGIDCDLEKNQIRGGDHDIATPNSPVRILVITAEEDWAIAQTCWRFQEP</sequence>
<dbReference type="PRINTS" id="PR00471">
    <property type="entry name" value="ACETATEKNASE"/>
</dbReference>
<evidence type="ECO:0000256" key="2">
    <source>
        <dbReference type="ARBA" id="ARBA00022679"/>
    </source>
</evidence>
<dbReference type="EMBL" id="CP017675">
    <property type="protein sequence ID" value="APB32562.1"/>
    <property type="molecule type" value="Genomic_DNA"/>
</dbReference>
<dbReference type="GO" id="GO:0000287">
    <property type="term" value="F:magnesium ion binding"/>
    <property type="evidence" value="ECO:0007669"/>
    <property type="project" value="UniProtKB-UniRule"/>
</dbReference>
<feature type="active site" description="Proton donor/acceptor" evidence="6">
    <location>
        <position position="158"/>
    </location>
</feature>
<evidence type="ECO:0000256" key="3">
    <source>
        <dbReference type="ARBA" id="ARBA00022741"/>
    </source>
</evidence>
<feature type="binding site" evidence="6">
    <location>
        <begin position="340"/>
        <end position="344"/>
    </location>
    <ligand>
        <name>ATP</name>
        <dbReference type="ChEBI" id="CHEBI:30616"/>
    </ligand>
</feature>
<dbReference type="AlphaFoldDB" id="A0A1J0A9E5"/>
<comment type="pathway">
    <text evidence="6">Metabolic intermediate biosynthesis; acetyl-CoA biosynthesis; acetyl-CoA from acetate: step 1/2.</text>
</comment>
<feature type="binding site" evidence="6">
    <location>
        <position position="17"/>
    </location>
    <ligand>
        <name>ATP</name>
        <dbReference type="ChEBI" id="CHEBI:30616"/>
    </ligand>
</feature>
<feature type="binding site" evidence="6">
    <location>
        <begin position="292"/>
        <end position="294"/>
    </location>
    <ligand>
        <name>ATP</name>
        <dbReference type="ChEBI" id="CHEBI:30616"/>
    </ligand>
</feature>
<feature type="binding site" evidence="6">
    <location>
        <position position="393"/>
    </location>
    <ligand>
        <name>Mg(2+)</name>
        <dbReference type="ChEBI" id="CHEBI:18420"/>
    </ligand>
</feature>
<evidence type="ECO:0000256" key="1">
    <source>
        <dbReference type="ARBA" id="ARBA00008748"/>
    </source>
</evidence>
<dbReference type="UniPathway" id="UPA00340">
    <property type="reaction ID" value="UER00458"/>
</dbReference>
<dbReference type="GO" id="GO:0006083">
    <property type="term" value="P:acetate metabolic process"/>
    <property type="evidence" value="ECO:0007669"/>
    <property type="project" value="TreeGrafter"/>
</dbReference>
<name>A0A1J0A9E5_9CYAN</name>
<dbReference type="Pfam" id="PF00871">
    <property type="entry name" value="Acetate_kinase"/>
    <property type="match status" value="1"/>
</dbReference>
<dbReference type="OrthoDB" id="9802453at2"/>
<comment type="subcellular location">
    <subcellularLocation>
        <location evidence="6">Cytoplasm</location>
    </subcellularLocation>
</comment>
<dbReference type="GO" id="GO:0006085">
    <property type="term" value="P:acetyl-CoA biosynthetic process"/>
    <property type="evidence" value="ECO:0007669"/>
    <property type="project" value="UniProtKB-UniRule"/>
</dbReference>
<dbReference type="Proteomes" id="UP000180235">
    <property type="component" value="Chromosome"/>
</dbReference>